<evidence type="ECO:0000313" key="2">
    <source>
        <dbReference type="Proteomes" id="UP000521199"/>
    </source>
</evidence>
<protein>
    <recommendedName>
        <fullName evidence="3">Prolyl 4-hydroxylase alpha subunit Fe(2+) 2OG dioxygenase domain-containing protein</fullName>
    </recommendedName>
</protein>
<dbReference type="Pfam" id="PF20043">
    <property type="entry name" value="DUF6445"/>
    <property type="match status" value="1"/>
</dbReference>
<reference evidence="1 2" key="1">
    <citation type="submission" date="2020-08" db="EMBL/GenBank/DDBJ databases">
        <title>Genomic Encyclopedia of Type Strains, Phase IV (KMG-IV): sequencing the most valuable type-strain genomes for metagenomic binning, comparative biology and taxonomic classification.</title>
        <authorList>
            <person name="Goeker M."/>
        </authorList>
    </citation>
    <scope>NUCLEOTIDE SEQUENCE [LARGE SCALE GENOMIC DNA]</scope>
    <source>
        <strain evidence="1 2">DSM 24163</strain>
    </source>
</reference>
<dbReference type="InterPro" id="IPR045617">
    <property type="entry name" value="DUF6445"/>
</dbReference>
<keyword evidence="2" id="KW-1185">Reference proteome</keyword>
<proteinExistence type="predicted"/>
<organism evidence="1 2">
    <name type="scientific">Chiayiivirga flava</name>
    <dbReference type="NCBI Taxonomy" id="659595"/>
    <lineage>
        <taxon>Bacteria</taxon>
        <taxon>Pseudomonadati</taxon>
        <taxon>Pseudomonadota</taxon>
        <taxon>Gammaproteobacteria</taxon>
        <taxon>Lysobacterales</taxon>
        <taxon>Lysobacteraceae</taxon>
        <taxon>Chiayiivirga</taxon>
    </lineage>
</organism>
<evidence type="ECO:0000313" key="1">
    <source>
        <dbReference type="EMBL" id="MBB5207861.1"/>
    </source>
</evidence>
<comment type="caution">
    <text evidence="1">The sequence shown here is derived from an EMBL/GenBank/DDBJ whole genome shotgun (WGS) entry which is preliminary data.</text>
</comment>
<dbReference type="EMBL" id="JACHHP010000002">
    <property type="protein sequence ID" value="MBB5207861.1"/>
    <property type="molecule type" value="Genomic_DNA"/>
</dbReference>
<accession>A0A7W8FZ75</accession>
<dbReference type="RefSeq" id="WP_183960379.1">
    <property type="nucleotide sequence ID" value="NZ_JACHHP010000002.1"/>
</dbReference>
<evidence type="ECO:0008006" key="3">
    <source>
        <dbReference type="Google" id="ProtNLM"/>
    </source>
</evidence>
<sequence>MHDGPFFVFRPQPRIERVPIAPGHVALVIDEALTQPQRWVALAAQHRAAFVPQPHNAYPGGELRLPDALSAQLDAFFAQHVRAALGARRTQRMYSRLALATRTPAQLEPRQWICHRDRLDPAPDVLVAACVLYLFRDASLGGTAFFVPRRGARDTDVLVHESGVLAPRDFTAKYGIAPGYMTQSNDWFEKTASIPPRFNRIVFYDGGAVFHGSDIAAPERLSDDPSHGRLTLNGFFVCRRAAR</sequence>
<name>A0A7W8FZ75_9GAMM</name>
<dbReference type="Gene3D" id="2.60.120.620">
    <property type="entry name" value="q2cbj1_9rhob like domain"/>
    <property type="match status" value="1"/>
</dbReference>
<dbReference type="AlphaFoldDB" id="A0A7W8FZ75"/>
<dbReference type="Proteomes" id="UP000521199">
    <property type="component" value="Unassembled WGS sequence"/>
</dbReference>
<gene>
    <name evidence="1" type="ORF">HNQ52_001390</name>
</gene>